<dbReference type="GO" id="GO:0016791">
    <property type="term" value="F:phosphatase activity"/>
    <property type="evidence" value="ECO:0007669"/>
    <property type="project" value="TreeGrafter"/>
</dbReference>
<protein>
    <submittedName>
        <fullName evidence="1">HAD family phosphatase</fullName>
    </submittedName>
</protein>
<dbReference type="NCBIfam" id="TIGR01484">
    <property type="entry name" value="HAD-SF-IIB"/>
    <property type="match status" value="1"/>
</dbReference>
<dbReference type="InterPro" id="IPR000150">
    <property type="entry name" value="Cof"/>
</dbReference>
<dbReference type="Proteomes" id="UP000316316">
    <property type="component" value="Unassembled WGS sequence"/>
</dbReference>
<dbReference type="NCBIfam" id="TIGR00099">
    <property type="entry name" value="Cof-subfamily"/>
    <property type="match status" value="1"/>
</dbReference>
<evidence type="ECO:0000313" key="1">
    <source>
        <dbReference type="EMBL" id="TRZ33446.1"/>
    </source>
</evidence>
<dbReference type="RefSeq" id="WP_049218718.1">
    <property type="nucleotide sequence ID" value="NZ_CAAKNX010000122.1"/>
</dbReference>
<organism evidence="1 2">
    <name type="scientific">Enterococcus avium</name>
    <name type="common">Streptococcus avium</name>
    <dbReference type="NCBI Taxonomy" id="33945"/>
    <lineage>
        <taxon>Bacteria</taxon>
        <taxon>Bacillati</taxon>
        <taxon>Bacillota</taxon>
        <taxon>Bacilli</taxon>
        <taxon>Lactobacillales</taxon>
        <taxon>Enterococcaceae</taxon>
        <taxon>Enterococcus</taxon>
    </lineage>
</organism>
<dbReference type="PANTHER" id="PTHR10000:SF55">
    <property type="entry name" value="5-AMINO-6-(5-PHOSPHO-D-RIBITYLAMINO)URACIL PHOSPHATASE YCSE"/>
    <property type="match status" value="1"/>
</dbReference>
<comment type="caution">
    <text evidence="1">The sequence shown here is derived from an EMBL/GenBank/DDBJ whole genome shotgun (WGS) entry which is preliminary data.</text>
</comment>
<dbReference type="PROSITE" id="PS01229">
    <property type="entry name" value="COF_2"/>
    <property type="match status" value="1"/>
</dbReference>
<dbReference type="Gene3D" id="3.30.1240.10">
    <property type="match status" value="1"/>
</dbReference>
<dbReference type="Gene3D" id="3.40.50.1000">
    <property type="entry name" value="HAD superfamily/HAD-like"/>
    <property type="match status" value="1"/>
</dbReference>
<dbReference type="AlphaFoldDB" id="A0A2N8PX31"/>
<dbReference type="SUPFAM" id="SSF56784">
    <property type="entry name" value="HAD-like"/>
    <property type="match status" value="1"/>
</dbReference>
<accession>A0A2N8PX31</accession>
<gene>
    <name evidence="1" type="ORF">AUF17_04880</name>
</gene>
<dbReference type="SFLD" id="SFLDS00003">
    <property type="entry name" value="Haloacid_Dehalogenase"/>
    <property type="match status" value="1"/>
</dbReference>
<dbReference type="SFLD" id="SFLDG01144">
    <property type="entry name" value="C2.B.4:_PGP_Like"/>
    <property type="match status" value="1"/>
</dbReference>
<dbReference type="SFLD" id="SFLDG01140">
    <property type="entry name" value="C2.B:_Phosphomannomutase_and_P"/>
    <property type="match status" value="1"/>
</dbReference>
<dbReference type="CDD" id="cd07516">
    <property type="entry name" value="HAD_Pase"/>
    <property type="match status" value="1"/>
</dbReference>
<sequence length="287" mass="31357">MIKLIASDMDGTLLNDQMQVPTANIAAIQKAQAQGIEFITATGRGMSHAKISLDEADIHVPMILLNGAHVVNAERETIFTIPIGKEKTFEVMDAIEEAGLYYEIFTAEHVYSSNQPKRIEFFSEHIIDKIPGISKKMAIAASSRHLSLTPITFVEDMRQTLIDKEEDVLKIIAFDKNGPEQLKAITGELEKIGDLAIAASELTNIEINHVDAQKGIALKQFAEERGFSADQVMALGDNFNDVSMLTYAGTSVAMGNAVEAIKKIAKHVTDTNEENGVATAIDRILSE</sequence>
<reference evidence="1 2" key="1">
    <citation type="submission" date="2017-10" db="EMBL/GenBank/DDBJ databases">
        <title>FDA dAtabase for Regulatory Grade micrObial Sequences (FDA-ARGOS): Supporting development and validation of Infectious Disease Dx tests.</title>
        <authorList>
            <person name="Campos J."/>
            <person name="Goldberg B."/>
            <person name="Tallon L.J."/>
            <person name="Sadzewicz L."/>
            <person name="Sengamalay N."/>
            <person name="Ott S."/>
            <person name="Godinez A."/>
            <person name="Nagaraj S."/>
            <person name="Vyas G."/>
            <person name="Aluvathingal J."/>
            <person name="Nadendla S."/>
            <person name="Geyer C."/>
            <person name="Nandy P."/>
            <person name="Hobson J."/>
            <person name="Sichtig H."/>
        </authorList>
    </citation>
    <scope>NUCLEOTIDE SEQUENCE [LARGE SCALE GENOMIC DNA]</scope>
    <source>
        <strain evidence="1 2">FDAARGOS_185</strain>
    </source>
</reference>
<dbReference type="EMBL" id="PDXQ01000001">
    <property type="protein sequence ID" value="TRZ33446.1"/>
    <property type="molecule type" value="Genomic_DNA"/>
</dbReference>
<dbReference type="InterPro" id="IPR036412">
    <property type="entry name" value="HAD-like_sf"/>
</dbReference>
<dbReference type="InterPro" id="IPR023214">
    <property type="entry name" value="HAD_sf"/>
</dbReference>
<name>A0A2N8PX31_ENTAV</name>
<dbReference type="PANTHER" id="PTHR10000">
    <property type="entry name" value="PHOSPHOSERINE PHOSPHATASE"/>
    <property type="match status" value="1"/>
</dbReference>
<dbReference type="GeneID" id="69568590"/>
<proteinExistence type="predicted"/>
<evidence type="ECO:0000313" key="2">
    <source>
        <dbReference type="Proteomes" id="UP000316316"/>
    </source>
</evidence>
<dbReference type="GO" id="GO:0000287">
    <property type="term" value="F:magnesium ion binding"/>
    <property type="evidence" value="ECO:0007669"/>
    <property type="project" value="TreeGrafter"/>
</dbReference>
<dbReference type="PROSITE" id="PS01228">
    <property type="entry name" value="COF_1"/>
    <property type="match status" value="1"/>
</dbReference>
<dbReference type="GO" id="GO:0005829">
    <property type="term" value="C:cytosol"/>
    <property type="evidence" value="ECO:0007669"/>
    <property type="project" value="TreeGrafter"/>
</dbReference>
<dbReference type="InterPro" id="IPR006379">
    <property type="entry name" value="HAD-SF_hydro_IIB"/>
</dbReference>
<dbReference type="Pfam" id="PF08282">
    <property type="entry name" value="Hydrolase_3"/>
    <property type="match status" value="1"/>
</dbReference>